<gene>
    <name evidence="7" type="ORF">GPUH_LOCUS9048</name>
</gene>
<evidence type="ECO:0000256" key="3">
    <source>
        <dbReference type="ARBA" id="ARBA00022827"/>
    </source>
</evidence>
<evidence type="ECO:0000256" key="4">
    <source>
        <dbReference type="ARBA" id="ARBA00023002"/>
    </source>
</evidence>
<sequence length="74" mass="7902">MRVLSYVLILMIAKASPMLPDFSDPVIIVGGGLAGLSATLEAIHEGANVIVIEGEKDFGGNSQKVCFKDEKKLR</sequence>
<dbReference type="PANTHER" id="PTHR43400:SF7">
    <property type="entry name" value="FAD-DEPENDENT OXIDOREDUCTASE 2 FAD BINDING DOMAIN-CONTAINING PROTEIN"/>
    <property type="match status" value="1"/>
</dbReference>
<dbReference type="PANTHER" id="PTHR43400">
    <property type="entry name" value="FUMARATE REDUCTASE"/>
    <property type="match status" value="1"/>
</dbReference>
<evidence type="ECO:0000256" key="5">
    <source>
        <dbReference type="SAM" id="SignalP"/>
    </source>
</evidence>
<dbReference type="Pfam" id="PF00890">
    <property type="entry name" value="FAD_binding_2"/>
    <property type="match status" value="1"/>
</dbReference>
<reference evidence="9" key="1">
    <citation type="submission" date="2016-06" db="UniProtKB">
        <authorList>
            <consortium name="WormBaseParasite"/>
        </authorList>
    </citation>
    <scope>IDENTIFICATION</scope>
</reference>
<dbReference type="Gene3D" id="3.50.50.60">
    <property type="entry name" value="FAD/NAD(P)-binding domain"/>
    <property type="match status" value="1"/>
</dbReference>
<name>A0A183DK06_9BILA</name>
<feature type="domain" description="FAD-dependent oxidoreductase 2 FAD-binding" evidence="6">
    <location>
        <begin position="26"/>
        <end position="63"/>
    </location>
</feature>
<dbReference type="SUPFAM" id="SSF51905">
    <property type="entry name" value="FAD/NAD(P)-binding domain"/>
    <property type="match status" value="1"/>
</dbReference>
<evidence type="ECO:0000313" key="7">
    <source>
        <dbReference type="EMBL" id="VDK67616.1"/>
    </source>
</evidence>
<evidence type="ECO:0000256" key="2">
    <source>
        <dbReference type="ARBA" id="ARBA00022630"/>
    </source>
</evidence>
<evidence type="ECO:0000313" key="8">
    <source>
        <dbReference type="Proteomes" id="UP000271098"/>
    </source>
</evidence>
<dbReference type="GO" id="GO:0016491">
    <property type="term" value="F:oxidoreductase activity"/>
    <property type="evidence" value="ECO:0007669"/>
    <property type="project" value="UniProtKB-KW"/>
</dbReference>
<feature type="signal peptide" evidence="5">
    <location>
        <begin position="1"/>
        <end position="15"/>
    </location>
</feature>
<protein>
    <submittedName>
        <fullName evidence="9">FAD_binding_2 domain-containing protein</fullName>
    </submittedName>
</protein>
<keyword evidence="3" id="KW-0274">FAD</keyword>
<dbReference type="InterPro" id="IPR036188">
    <property type="entry name" value="FAD/NAD-bd_sf"/>
</dbReference>
<keyword evidence="5" id="KW-0732">Signal</keyword>
<evidence type="ECO:0000313" key="9">
    <source>
        <dbReference type="WBParaSite" id="GPUH_0000905701-mRNA-1"/>
    </source>
</evidence>
<keyword evidence="2" id="KW-0285">Flavoprotein</keyword>
<keyword evidence="8" id="KW-1185">Reference proteome</keyword>
<organism evidence="9">
    <name type="scientific">Gongylonema pulchrum</name>
    <dbReference type="NCBI Taxonomy" id="637853"/>
    <lineage>
        <taxon>Eukaryota</taxon>
        <taxon>Metazoa</taxon>
        <taxon>Ecdysozoa</taxon>
        <taxon>Nematoda</taxon>
        <taxon>Chromadorea</taxon>
        <taxon>Rhabditida</taxon>
        <taxon>Spirurina</taxon>
        <taxon>Spiruromorpha</taxon>
        <taxon>Spiruroidea</taxon>
        <taxon>Gongylonematidae</taxon>
        <taxon>Gongylonema</taxon>
    </lineage>
</organism>
<evidence type="ECO:0000256" key="1">
    <source>
        <dbReference type="ARBA" id="ARBA00001974"/>
    </source>
</evidence>
<keyword evidence="4" id="KW-0560">Oxidoreductase</keyword>
<dbReference type="InterPro" id="IPR050315">
    <property type="entry name" value="FAD-oxidoreductase_2"/>
</dbReference>
<dbReference type="InterPro" id="IPR003953">
    <property type="entry name" value="FAD-dep_OxRdtase_2_FAD-bd"/>
</dbReference>
<evidence type="ECO:0000259" key="6">
    <source>
        <dbReference type="Pfam" id="PF00890"/>
    </source>
</evidence>
<feature type="chain" id="PRO_5043138764" evidence="5">
    <location>
        <begin position="16"/>
        <end position="74"/>
    </location>
</feature>
<accession>A0A183DK06</accession>
<comment type="cofactor">
    <cofactor evidence="1">
        <name>FAD</name>
        <dbReference type="ChEBI" id="CHEBI:57692"/>
    </cofactor>
</comment>
<dbReference type="WBParaSite" id="GPUH_0000905701-mRNA-1">
    <property type="protein sequence ID" value="GPUH_0000905701-mRNA-1"/>
    <property type="gene ID" value="GPUH_0000905701"/>
</dbReference>
<dbReference type="Proteomes" id="UP000271098">
    <property type="component" value="Unassembled WGS sequence"/>
</dbReference>
<dbReference type="EMBL" id="UYRT01028363">
    <property type="protein sequence ID" value="VDK67616.1"/>
    <property type="molecule type" value="Genomic_DNA"/>
</dbReference>
<proteinExistence type="predicted"/>
<dbReference type="OrthoDB" id="71672at2759"/>
<reference evidence="7 8" key="2">
    <citation type="submission" date="2018-11" db="EMBL/GenBank/DDBJ databases">
        <authorList>
            <consortium name="Pathogen Informatics"/>
        </authorList>
    </citation>
    <scope>NUCLEOTIDE SEQUENCE [LARGE SCALE GENOMIC DNA]</scope>
</reference>
<dbReference type="AlphaFoldDB" id="A0A183DK06"/>